<protein>
    <recommendedName>
        <fullName evidence="4">Secreted protein</fullName>
    </recommendedName>
</protein>
<evidence type="ECO:0008006" key="4">
    <source>
        <dbReference type="Google" id="ProtNLM"/>
    </source>
</evidence>
<proteinExistence type="predicted"/>
<name>A0ABQ4EXG7_9ACTN</name>
<gene>
    <name evidence="2" type="ORF">Pma05_59310</name>
</gene>
<feature type="compositionally biased region" description="Low complexity" evidence="1">
    <location>
        <begin position="35"/>
        <end position="45"/>
    </location>
</feature>
<feature type="region of interest" description="Disordered" evidence="1">
    <location>
        <begin position="1"/>
        <end position="51"/>
    </location>
</feature>
<feature type="compositionally biased region" description="Gly residues" evidence="1">
    <location>
        <begin position="113"/>
        <end position="123"/>
    </location>
</feature>
<accession>A0ABQ4EXG7</accession>
<feature type="region of interest" description="Disordered" evidence="1">
    <location>
        <begin position="83"/>
        <end position="126"/>
    </location>
</feature>
<reference evidence="2 3" key="1">
    <citation type="submission" date="2021-01" db="EMBL/GenBank/DDBJ databases">
        <title>Whole genome shotgun sequence of Plantactinospora mayteni NBRC 109088.</title>
        <authorList>
            <person name="Komaki H."/>
            <person name="Tamura T."/>
        </authorList>
    </citation>
    <scope>NUCLEOTIDE SEQUENCE [LARGE SCALE GENOMIC DNA]</scope>
    <source>
        <strain evidence="2 3">NBRC 109088</strain>
    </source>
</reference>
<sequence length="355" mass="36346">MTREQPAVPETGRPGPASGAARRAPADPARDRRPAGGPADPGDPAESAVPDRGTVRLALTVGGLALALLAGFGLGRVNSGGAPPAGGGAQAAPSATDHTHPAGTGAHEHPTGAAGGPAGGAEPGGLSLSASGYTLVPTATTRTAGRAEDFRFQVRGPDRQPVTGYAVVHEKPLHMIVARRDLSGYQHLHPTMGMDGTWSVPLTLPAPGVWRAYADFTALDSSGGQVPLTLGVDLVVAGDYAPRPLPAAAREAPVDGFIVTYEGTPQVGASAPLLFRVFSGGNPVTALEPYLGAYGHLVVLREGDLGYVHVHPETELVGGAVKFWLAAPSSGRYRMYFDFQVAGAVRTAEYTLTVP</sequence>
<organism evidence="2 3">
    <name type="scientific">Plantactinospora mayteni</name>
    <dbReference type="NCBI Taxonomy" id="566021"/>
    <lineage>
        <taxon>Bacteria</taxon>
        <taxon>Bacillati</taxon>
        <taxon>Actinomycetota</taxon>
        <taxon>Actinomycetes</taxon>
        <taxon>Micromonosporales</taxon>
        <taxon>Micromonosporaceae</taxon>
        <taxon>Plantactinospora</taxon>
    </lineage>
</organism>
<evidence type="ECO:0000256" key="1">
    <source>
        <dbReference type="SAM" id="MobiDB-lite"/>
    </source>
</evidence>
<comment type="caution">
    <text evidence="2">The sequence shown here is derived from an EMBL/GenBank/DDBJ whole genome shotgun (WGS) entry which is preliminary data.</text>
</comment>
<dbReference type="Proteomes" id="UP000621500">
    <property type="component" value="Unassembled WGS sequence"/>
</dbReference>
<feature type="compositionally biased region" description="Low complexity" evidence="1">
    <location>
        <begin position="12"/>
        <end position="23"/>
    </location>
</feature>
<keyword evidence="3" id="KW-1185">Reference proteome</keyword>
<dbReference type="EMBL" id="BONX01000044">
    <property type="protein sequence ID" value="GIG99358.1"/>
    <property type="molecule type" value="Genomic_DNA"/>
</dbReference>
<feature type="compositionally biased region" description="Basic and acidic residues" evidence="1">
    <location>
        <begin position="24"/>
        <end position="34"/>
    </location>
</feature>
<evidence type="ECO:0000313" key="3">
    <source>
        <dbReference type="Proteomes" id="UP000621500"/>
    </source>
</evidence>
<evidence type="ECO:0000313" key="2">
    <source>
        <dbReference type="EMBL" id="GIG99358.1"/>
    </source>
</evidence>
<dbReference type="RefSeq" id="WP_239313317.1">
    <property type="nucleotide sequence ID" value="NZ_BAAAZQ010000012.1"/>
</dbReference>